<name>A0A5C4J9X8_9ACTN</name>
<reference evidence="2 3" key="1">
    <citation type="submission" date="2019-05" db="EMBL/GenBank/DDBJ databases">
        <title>Draft genome sequence of Actinomadura sp. 14C53.</title>
        <authorList>
            <person name="Saricaoglu S."/>
            <person name="Isik K."/>
        </authorList>
    </citation>
    <scope>NUCLEOTIDE SEQUENCE [LARGE SCALE GENOMIC DNA]</scope>
    <source>
        <strain evidence="2 3">14C53</strain>
    </source>
</reference>
<evidence type="ECO:0000313" key="3">
    <source>
        <dbReference type="Proteomes" id="UP000309174"/>
    </source>
</evidence>
<accession>A0A5C4J9X8</accession>
<dbReference type="Pfam" id="PF13560">
    <property type="entry name" value="HTH_31"/>
    <property type="match status" value="1"/>
</dbReference>
<dbReference type="GO" id="GO:0003677">
    <property type="term" value="F:DNA binding"/>
    <property type="evidence" value="ECO:0007669"/>
    <property type="project" value="InterPro"/>
</dbReference>
<sequence>MASPRRRALTSPALAAFGRQFRRYRERAGLSQARVGQRTNKTASFVSQVESGKKRCKREFVEIMDPELRAGGVLLNLYDDLAKDDGRLGVPTWFDWPEVEAEANVLTWWEHTIIPGLLQKERYARAFLGTDEKVAARMSRQEILTRDVPAPTTLLAFVSENALTTLTGSPEIMREQLEHLIVMSELPNVTIQVVVHDDGVPAATGGAFILATMNDRSEVAYLETTVRGITTEDENDLTGLAQALRTLGSKALPATMSREMIRKVIETKWT</sequence>
<dbReference type="Proteomes" id="UP000309174">
    <property type="component" value="Unassembled WGS sequence"/>
</dbReference>
<keyword evidence="3" id="KW-1185">Reference proteome</keyword>
<comment type="caution">
    <text evidence="2">The sequence shown here is derived from an EMBL/GenBank/DDBJ whole genome shotgun (WGS) entry which is preliminary data.</text>
</comment>
<dbReference type="SMART" id="SM00530">
    <property type="entry name" value="HTH_XRE"/>
    <property type="match status" value="1"/>
</dbReference>
<feature type="domain" description="HTH cro/C1-type" evidence="1">
    <location>
        <begin position="21"/>
        <end position="53"/>
    </location>
</feature>
<evidence type="ECO:0000313" key="2">
    <source>
        <dbReference type="EMBL" id="TMQ97833.1"/>
    </source>
</evidence>
<dbReference type="RefSeq" id="WP_138646622.1">
    <property type="nucleotide sequence ID" value="NZ_VCKW01000097.1"/>
</dbReference>
<dbReference type="OrthoDB" id="3469353at2"/>
<gene>
    <name evidence="2" type="ORF">ETD83_19780</name>
</gene>
<dbReference type="SUPFAM" id="SSF47413">
    <property type="entry name" value="lambda repressor-like DNA-binding domains"/>
    <property type="match status" value="1"/>
</dbReference>
<proteinExistence type="predicted"/>
<dbReference type="InterPro" id="IPR001387">
    <property type="entry name" value="Cro/C1-type_HTH"/>
</dbReference>
<dbReference type="InterPro" id="IPR043917">
    <property type="entry name" value="DUF5753"/>
</dbReference>
<evidence type="ECO:0000259" key="1">
    <source>
        <dbReference type="PROSITE" id="PS50943"/>
    </source>
</evidence>
<dbReference type="PROSITE" id="PS50943">
    <property type="entry name" value="HTH_CROC1"/>
    <property type="match status" value="1"/>
</dbReference>
<dbReference type="Gene3D" id="1.10.260.40">
    <property type="entry name" value="lambda repressor-like DNA-binding domains"/>
    <property type="match status" value="1"/>
</dbReference>
<dbReference type="EMBL" id="VCKW01000097">
    <property type="protein sequence ID" value="TMQ97833.1"/>
    <property type="molecule type" value="Genomic_DNA"/>
</dbReference>
<dbReference type="AlphaFoldDB" id="A0A5C4J9X8"/>
<dbReference type="InterPro" id="IPR010982">
    <property type="entry name" value="Lambda_DNA-bd_dom_sf"/>
</dbReference>
<organism evidence="2 3">
    <name type="scientific">Actinomadura soli</name>
    <dbReference type="NCBI Taxonomy" id="2508997"/>
    <lineage>
        <taxon>Bacteria</taxon>
        <taxon>Bacillati</taxon>
        <taxon>Actinomycetota</taxon>
        <taxon>Actinomycetes</taxon>
        <taxon>Streptosporangiales</taxon>
        <taxon>Thermomonosporaceae</taxon>
        <taxon>Actinomadura</taxon>
    </lineage>
</organism>
<protein>
    <submittedName>
        <fullName evidence="2">Helix-turn-helix domain-containing protein</fullName>
    </submittedName>
</protein>
<dbReference type="Pfam" id="PF19054">
    <property type="entry name" value="DUF5753"/>
    <property type="match status" value="1"/>
</dbReference>
<dbReference type="CDD" id="cd00093">
    <property type="entry name" value="HTH_XRE"/>
    <property type="match status" value="1"/>
</dbReference>